<organism evidence="1 2">
    <name type="scientific">Paraburkholderia tuberum</name>
    <dbReference type="NCBI Taxonomy" id="157910"/>
    <lineage>
        <taxon>Bacteria</taxon>
        <taxon>Pseudomonadati</taxon>
        <taxon>Pseudomonadota</taxon>
        <taxon>Betaproteobacteria</taxon>
        <taxon>Burkholderiales</taxon>
        <taxon>Burkholderiaceae</taxon>
        <taxon>Paraburkholderia</taxon>
    </lineage>
</organism>
<evidence type="ECO:0000313" key="1">
    <source>
        <dbReference type="EMBL" id="SDR17588.1"/>
    </source>
</evidence>
<protein>
    <recommendedName>
        <fullName evidence="3">DUF4054 domain-containing protein</fullName>
    </recommendedName>
</protein>
<keyword evidence="2" id="KW-1185">Reference proteome</keyword>
<dbReference type="InterPro" id="IPR025127">
    <property type="entry name" value="DUF4054"/>
</dbReference>
<dbReference type="EMBL" id="FNKX01000001">
    <property type="protein sequence ID" value="SDR17588.1"/>
    <property type="molecule type" value="Genomic_DNA"/>
</dbReference>
<dbReference type="AlphaFoldDB" id="A0A1H1GXI4"/>
<sequence length="149" mass="16632">MTTAGVVHFSYTRWAARYPELAKWVSAATAQEYFNEAQLYCDNTPRSIVRDLNERALLLNMVTAHIAALNAPLNGNAPSPLVGRIGSATQGSVSVQTQLDLPSGSAQWYAQTKYGFAFWQATAKYRMMTYWPGPTPVVNPWGRDRFGRR</sequence>
<dbReference type="Proteomes" id="UP000199365">
    <property type="component" value="Unassembled WGS sequence"/>
</dbReference>
<dbReference type="RefSeq" id="WP_090804445.1">
    <property type="nucleotide sequence ID" value="NZ_FNKX01000001.1"/>
</dbReference>
<evidence type="ECO:0008006" key="3">
    <source>
        <dbReference type="Google" id="ProtNLM"/>
    </source>
</evidence>
<proteinExistence type="predicted"/>
<dbReference type="STRING" id="157910.SAMN05445850_3128"/>
<name>A0A1H1GXI4_9BURK</name>
<evidence type="ECO:0000313" key="2">
    <source>
        <dbReference type="Proteomes" id="UP000199365"/>
    </source>
</evidence>
<reference evidence="2" key="1">
    <citation type="submission" date="2016-10" db="EMBL/GenBank/DDBJ databases">
        <authorList>
            <person name="Varghese N."/>
            <person name="Submissions S."/>
        </authorList>
    </citation>
    <scope>NUCLEOTIDE SEQUENCE [LARGE SCALE GENOMIC DNA]</scope>
    <source>
        <strain evidence="2">DUS833</strain>
    </source>
</reference>
<dbReference type="Pfam" id="PF13262">
    <property type="entry name" value="DUF4054"/>
    <property type="match status" value="1"/>
</dbReference>
<accession>A0A1H1GXI4</accession>
<gene>
    <name evidence="1" type="ORF">SAMN05445850_3128</name>
</gene>